<reference evidence="1" key="1">
    <citation type="submission" date="2020-08" db="EMBL/GenBank/DDBJ databases">
        <title>Chromosome-level assembly of Southern catfish (Silurus meridionalis) provides insights into visual adaptation to the nocturnal and benthic lifestyles.</title>
        <authorList>
            <person name="Zhang Y."/>
            <person name="Wang D."/>
            <person name="Peng Z."/>
        </authorList>
    </citation>
    <scope>NUCLEOTIDE SEQUENCE</scope>
    <source>
        <strain evidence="1">SWU-2019-XX</strain>
        <tissue evidence="1">Muscle</tissue>
    </source>
</reference>
<evidence type="ECO:0000313" key="1">
    <source>
        <dbReference type="EMBL" id="KAF7700804.1"/>
    </source>
</evidence>
<sequence>MSSFLPSKQTWIAGLGGTPKGFSVVKTYEDEYNGNSDLGDLFMVESHVRNIYHAGVMCSDVEIIQFTQIKSQPVAKASGFSWLFGLSSSTTSPPHSESSTSCTGLVSKVNVDGFTQGMSFAIYRKDGGIPASFEKNVKNAMQKNKKYDFKTYNCIHFAMELLEVEYE</sequence>
<proteinExistence type="predicted"/>
<comment type="caution">
    <text evidence="1">The sequence shown here is derived from an EMBL/GenBank/DDBJ whole genome shotgun (WGS) entry which is preliminary data.</text>
</comment>
<dbReference type="AlphaFoldDB" id="A0A8T0B367"/>
<dbReference type="Gene3D" id="3.90.1720.10">
    <property type="entry name" value="endopeptidase domain like (from Nostoc punctiforme)"/>
    <property type="match status" value="1"/>
</dbReference>
<dbReference type="EMBL" id="JABFDY010000011">
    <property type="protein sequence ID" value="KAF7700804.1"/>
    <property type="molecule type" value="Genomic_DNA"/>
</dbReference>
<keyword evidence="2" id="KW-1185">Reference proteome</keyword>
<gene>
    <name evidence="1" type="ORF">HF521_001969</name>
</gene>
<dbReference type="Proteomes" id="UP000606274">
    <property type="component" value="Unassembled WGS sequence"/>
</dbReference>
<evidence type="ECO:0000313" key="2">
    <source>
        <dbReference type="Proteomes" id="UP000606274"/>
    </source>
</evidence>
<accession>A0A8T0B367</accession>
<organism evidence="1 2">
    <name type="scientific">Silurus meridionalis</name>
    <name type="common">Southern catfish</name>
    <name type="synonym">Silurus soldatovi meridionalis</name>
    <dbReference type="NCBI Taxonomy" id="175797"/>
    <lineage>
        <taxon>Eukaryota</taxon>
        <taxon>Metazoa</taxon>
        <taxon>Chordata</taxon>
        <taxon>Craniata</taxon>
        <taxon>Vertebrata</taxon>
        <taxon>Euteleostomi</taxon>
        <taxon>Actinopterygii</taxon>
        <taxon>Neopterygii</taxon>
        <taxon>Teleostei</taxon>
        <taxon>Ostariophysi</taxon>
        <taxon>Siluriformes</taxon>
        <taxon>Siluridae</taxon>
        <taxon>Silurus</taxon>
    </lineage>
</organism>
<name>A0A8T0B367_SILME</name>
<evidence type="ECO:0008006" key="3">
    <source>
        <dbReference type="Google" id="ProtNLM"/>
    </source>
</evidence>
<protein>
    <recommendedName>
        <fullName evidence="3">LRAT domain-containing protein</fullName>
    </recommendedName>
</protein>